<name>A0A5B7GQ98_PORTR</name>
<dbReference type="EMBL" id="VSRR010019547">
    <property type="protein sequence ID" value="MPC62331.1"/>
    <property type="molecule type" value="Genomic_DNA"/>
</dbReference>
<proteinExistence type="predicted"/>
<reference evidence="1 2" key="1">
    <citation type="submission" date="2019-05" db="EMBL/GenBank/DDBJ databases">
        <title>Another draft genome of Portunus trituberculatus and its Hox gene families provides insights of decapod evolution.</title>
        <authorList>
            <person name="Jeong J.-H."/>
            <person name="Song I."/>
            <person name="Kim S."/>
            <person name="Choi T."/>
            <person name="Kim D."/>
            <person name="Ryu S."/>
            <person name="Kim W."/>
        </authorList>
    </citation>
    <scope>NUCLEOTIDE SEQUENCE [LARGE SCALE GENOMIC DNA]</scope>
    <source>
        <tissue evidence="1">Muscle</tissue>
    </source>
</reference>
<keyword evidence="2" id="KW-1185">Reference proteome</keyword>
<gene>
    <name evidence="1" type="ORF">E2C01_056416</name>
</gene>
<comment type="caution">
    <text evidence="1">The sequence shown here is derived from an EMBL/GenBank/DDBJ whole genome shotgun (WGS) entry which is preliminary data.</text>
</comment>
<accession>A0A5B7GQ98</accession>
<organism evidence="1 2">
    <name type="scientific">Portunus trituberculatus</name>
    <name type="common">Swimming crab</name>
    <name type="synonym">Neptunus trituberculatus</name>
    <dbReference type="NCBI Taxonomy" id="210409"/>
    <lineage>
        <taxon>Eukaryota</taxon>
        <taxon>Metazoa</taxon>
        <taxon>Ecdysozoa</taxon>
        <taxon>Arthropoda</taxon>
        <taxon>Crustacea</taxon>
        <taxon>Multicrustacea</taxon>
        <taxon>Malacostraca</taxon>
        <taxon>Eumalacostraca</taxon>
        <taxon>Eucarida</taxon>
        <taxon>Decapoda</taxon>
        <taxon>Pleocyemata</taxon>
        <taxon>Brachyura</taxon>
        <taxon>Eubrachyura</taxon>
        <taxon>Portunoidea</taxon>
        <taxon>Portunidae</taxon>
        <taxon>Portuninae</taxon>
        <taxon>Portunus</taxon>
    </lineage>
</organism>
<sequence length="62" mass="7073">MHFSGDYKAILYTTLLCPALPRPTPSIRLFQPRMPAGHETENGTCPLISFPLHIQIRLKVKR</sequence>
<protein>
    <submittedName>
        <fullName evidence="1">Uncharacterized protein</fullName>
    </submittedName>
</protein>
<evidence type="ECO:0000313" key="2">
    <source>
        <dbReference type="Proteomes" id="UP000324222"/>
    </source>
</evidence>
<evidence type="ECO:0000313" key="1">
    <source>
        <dbReference type="EMBL" id="MPC62331.1"/>
    </source>
</evidence>
<dbReference type="Proteomes" id="UP000324222">
    <property type="component" value="Unassembled WGS sequence"/>
</dbReference>
<dbReference type="AlphaFoldDB" id="A0A5B7GQ98"/>